<keyword evidence="1" id="KW-0175">Coiled coil</keyword>
<reference evidence="3" key="1">
    <citation type="journal article" date="2019" name="Int. J. Syst. Evol. Microbiol.">
        <title>The Global Catalogue of Microorganisms (GCM) 10K type strain sequencing project: providing services to taxonomists for standard genome sequencing and annotation.</title>
        <authorList>
            <consortium name="The Broad Institute Genomics Platform"/>
            <consortium name="The Broad Institute Genome Sequencing Center for Infectious Disease"/>
            <person name="Wu L."/>
            <person name="Ma J."/>
        </authorList>
    </citation>
    <scope>NUCLEOTIDE SEQUENCE [LARGE SCALE GENOMIC DNA]</scope>
    <source>
        <strain evidence="3">JCM 16021</strain>
    </source>
</reference>
<dbReference type="RefSeq" id="WP_344304727.1">
    <property type="nucleotide sequence ID" value="NZ_BAAAQQ010000013.1"/>
</dbReference>
<name>A0ABP5KFY9_9ACTN</name>
<evidence type="ECO:0000313" key="3">
    <source>
        <dbReference type="Proteomes" id="UP001500575"/>
    </source>
</evidence>
<dbReference type="SUPFAM" id="SSF52540">
    <property type="entry name" value="P-loop containing nucleoside triphosphate hydrolases"/>
    <property type="match status" value="1"/>
</dbReference>
<keyword evidence="3" id="KW-1185">Reference proteome</keyword>
<gene>
    <name evidence="2" type="ORF">GCM10009843_31250</name>
</gene>
<dbReference type="InterPro" id="IPR027417">
    <property type="entry name" value="P-loop_NTPase"/>
</dbReference>
<sequence>MEAKPKWVVITGSGRSGTSSVGGTLKRLGLHIPQPEVEADDKNPRGYYEPAWLAALLKDFMDPIPVRTIDSRPTAPQVAMDALADTDIEDQLREWLRDLLPHEQVALKDTRAYWVYEMFVRLADELGAELTSLTMLRHPTEVVRSRDTAYLAGQSEQFRRERETTNVAAWMNSVFETERVTRHHARAWVRYTDLRTDWREAMGRAGTQLGLTYNADLSSGEHHPVDDFIDPGLFRSQVTWDDIAVRPELRDLAQQTWDAVTVLVDSPHDEAAVAELERLRAAYVDLYEFAAAMAQDERTAQVVAVRRELRAKLDQKNARIEELKSKLERSRTQDPVDGRPSWQPAFQRLVGRLRRR</sequence>
<comment type="caution">
    <text evidence="2">The sequence shown here is derived from an EMBL/GenBank/DDBJ whole genome shotgun (WGS) entry which is preliminary data.</text>
</comment>
<proteinExistence type="predicted"/>
<dbReference type="EMBL" id="BAAAQQ010000013">
    <property type="protein sequence ID" value="GAA2129536.1"/>
    <property type="molecule type" value="Genomic_DNA"/>
</dbReference>
<dbReference type="Gene3D" id="3.40.50.300">
    <property type="entry name" value="P-loop containing nucleotide triphosphate hydrolases"/>
    <property type="match status" value="1"/>
</dbReference>
<feature type="coiled-coil region" evidence="1">
    <location>
        <begin position="306"/>
        <end position="333"/>
    </location>
</feature>
<accession>A0ABP5KFY9</accession>
<evidence type="ECO:0000256" key="1">
    <source>
        <dbReference type="SAM" id="Coils"/>
    </source>
</evidence>
<evidence type="ECO:0000313" key="2">
    <source>
        <dbReference type="EMBL" id="GAA2129536.1"/>
    </source>
</evidence>
<organism evidence="2 3">
    <name type="scientific">Nocardioides bigeumensis</name>
    <dbReference type="NCBI Taxonomy" id="433657"/>
    <lineage>
        <taxon>Bacteria</taxon>
        <taxon>Bacillati</taxon>
        <taxon>Actinomycetota</taxon>
        <taxon>Actinomycetes</taxon>
        <taxon>Propionibacteriales</taxon>
        <taxon>Nocardioidaceae</taxon>
        <taxon>Nocardioides</taxon>
    </lineage>
</organism>
<protein>
    <submittedName>
        <fullName evidence="2">Sulfotransferase family protein</fullName>
    </submittedName>
</protein>
<dbReference type="Proteomes" id="UP001500575">
    <property type="component" value="Unassembled WGS sequence"/>
</dbReference>